<comment type="caution">
    <text evidence="2">The sequence shown here is derived from an EMBL/GenBank/DDBJ whole genome shotgun (WGS) entry which is preliminary data.</text>
</comment>
<dbReference type="AlphaFoldDB" id="A0A9D4JC00"/>
<dbReference type="PANTHER" id="PTHR31134">
    <property type="entry name" value="TRANSMEMBRANE PROTEIN 128"/>
    <property type="match status" value="1"/>
</dbReference>
<reference evidence="2" key="1">
    <citation type="journal article" date="2019" name="bioRxiv">
        <title>The Genome of the Zebra Mussel, Dreissena polymorpha: A Resource for Invasive Species Research.</title>
        <authorList>
            <person name="McCartney M.A."/>
            <person name="Auch B."/>
            <person name="Kono T."/>
            <person name="Mallez S."/>
            <person name="Zhang Y."/>
            <person name="Obille A."/>
            <person name="Becker A."/>
            <person name="Abrahante J.E."/>
            <person name="Garbe J."/>
            <person name="Badalamenti J.P."/>
            <person name="Herman A."/>
            <person name="Mangelson H."/>
            <person name="Liachko I."/>
            <person name="Sullivan S."/>
            <person name="Sone E.D."/>
            <person name="Koren S."/>
            <person name="Silverstein K.A.T."/>
            <person name="Beckman K.B."/>
            <person name="Gohl D.M."/>
        </authorList>
    </citation>
    <scope>NUCLEOTIDE SEQUENCE</scope>
    <source>
        <strain evidence="2">Duluth1</strain>
        <tissue evidence="2">Whole animal</tissue>
    </source>
</reference>
<keyword evidence="1" id="KW-0812">Transmembrane</keyword>
<dbReference type="PANTHER" id="PTHR31134:SF1">
    <property type="entry name" value="TRANSMEMBRANE PROTEIN 128"/>
    <property type="match status" value="1"/>
</dbReference>
<dbReference type="Proteomes" id="UP000828390">
    <property type="component" value="Unassembled WGS sequence"/>
</dbReference>
<proteinExistence type="predicted"/>
<dbReference type="InterPro" id="IPR033579">
    <property type="entry name" value="TMEM128"/>
</dbReference>
<dbReference type="Pfam" id="PF20479">
    <property type="entry name" value="TMEM128"/>
    <property type="match status" value="1"/>
</dbReference>
<accession>A0A9D4JC00</accession>
<evidence type="ECO:0000313" key="3">
    <source>
        <dbReference type="Proteomes" id="UP000828390"/>
    </source>
</evidence>
<keyword evidence="3" id="KW-1185">Reference proteome</keyword>
<gene>
    <name evidence="2" type="ORF">DPMN_156605</name>
</gene>
<feature type="transmembrane region" description="Helical" evidence="1">
    <location>
        <begin position="6"/>
        <end position="27"/>
    </location>
</feature>
<keyword evidence="1" id="KW-0472">Membrane</keyword>
<evidence type="ECO:0000313" key="2">
    <source>
        <dbReference type="EMBL" id="KAH3802908.1"/>
    </source>
</evidence>
<protein>
    <submittedName>
        <fullName evidence="2">Uncharacterized protein</fullName>
    </submittedName>
</protein>
<keyword evidence="1" id="KW-1133">Transmembrane helix</keyword>
<name>A0A9D4JC00_DREPO</name>
<reference evidence="2" key="2">
    <citation type="submission" date="2020-11" db="EMBL/GenBank/DDBJ databases">
        <authorList>
            <person name="McCartney M.A."/>
            <person name="Auch B."/>
            <person name="Kono T."/>
            <person name="Mallez S."/>
            <person name="Becker A."/>
            <person name="Gohl D.M."/>
            <person name="Silverstein K.A.T."/>
            <person name="Koren S."/>
            <person name="Bechman K.B."/>
            <person name="Herman A."/>
            <person name="Abrahante J.E."/>
            <person name="Garbe J."/>
        </authorList>
    </citation>
    <scope>NUCLEOTIDE SEQUENCE</scope>
    <source>
        <strain evidence="2">Duluth1</strain>
        <tissue evidence="2">Whole animal</tissue>
    </source>
</reference>
<sequence>MWFNSGVILIGVNMGIGLFLIVYLSYFKKISSDNWEREYPAAIPVASAAFVVGGIL</sequence>
<organism evidence="2 3">
    <name type="scientific">Dreissena polymorpha</name>
    <name type="common">Zebra mussel</name>
    <name type="synonym">Mytilus polymorpha</name>
    <dbReference type="NCBI Taxonomy" id="45954"/>
    <lineage>
        <taxon>Eukaryota</taxon>
        <taxon>Metazoa</taxon>
        <taxon>Spiralia</taxon>
        <taxon>Lophotrochozoa</taxon>
        <taxon>Mollusca</taxon>
        <taxon>Bivalvia</taxon>
        <taxon>Autobranchia</taxon>
        <taxon>Heteroconchia</taxon>
        <taxon>Euheterodonta</taxon>
        <taxon>Imparidentia</taxon>
        <taxon>Neoheterodontei</taxon>
        <taxon>Myida</taxon>
        <taxon>Dreissenoidea</taxon>
        <taxon>Dreissenidae</taxon>
        <taxon>Dreissena</taxon>
    </lineage>
</organism>
<evidence type="ECO:0000256" key="1">
    <source>
        <dbReference type="SAM" id="Phobius"/>
    </source>
</evidence>
<dbReference type="EMBL" id="JAIWYP010000007">
    <property type="protein sequence ID" value="KAH3802908.1"/>
    <property type="molecule type" value="Genomic_DNA"/>
</dbReference>